<evidence type="ECO:0000313" key="1">
    <source>
        <dbReference type="EMBL" id="KAF3850508.1"/>
    </source>
</evidence>
<sequence length="150" mass="16993">MYASQFNTGNTIYILNHYTAGIYFLDNEPSSSARLAKVFLVDPAANSKEKADSENAAKRVRFLFYMCLLGVTLETIPQCVLQREYFKMRRTCYGKEDWGTVKWRGATMHHPVQRDGSSCGVIVTMCLTWRTTVQCALPQSPQDLGLPLQI</sequence>
<evidence type="ECO:0000313" key="2">
    <source>
        <dbReference type="Proteomes" id="UP000518266"/>
    </source>
</evidence>
<proteinExistence type="predicted"/>
<accession>A0A7J5YQF3</accession>
<comment type="caution">
    <text evidence="1">The sequence shown here is derived from an EMBL/GenBank/DDBJ whole genome shotgun (WGS) entry which is preliminary data.</text>
</comment>
<feature type="non-terminal residue" evidence="1">
    <location>
        <position position="1"/>
    </location>
</feature>
<dbReference type="Proteomes" id="UP000518266">
    <property type="component" value="Unassembled WGS sequence"/>
</dbReference>
<reference evidence="1 2" key="1">
    <citation type="submission" date="2020-03" db="EMBL/GenBank/DDBJ databases">
        <title>Dissostichus mawsoni Genome sequencing and assembly.</title>
        <authorList>
            <person name="Park H."/>
        </authorList>
    </citation>
    <scope>NUCLEOTIDE SEQUENCE [LARGE SCALE GENOMIC DNA]</scope>
    <source>
        <strain evidence="1">DM0001</strain>
        <tissue evidence="1">Muscle</tissue>
    </source>
</reference>
<organism evidence="1 2">
    <name type="scientific">Dissostichus mawsoni</name>
    <name type="common">Antarctic cod</name>
    <dbReference type="NCBI Taxonomy" id="36200"/>
    <lineage>
        <taxon>Eukaryota</taxon>
        <taxon>Metazoa</taxon>
        <taxon>Chordata</taxon>
        <taxon>Craniata</taxon>
        <taxon>Vertebrata</taxon>
        <taxon>Euteleostomi</taxon>
        <taxon>Actinopterygii</taxon>
        <taxon>Neopterygii</taxon>
        <taxon>Teleostei</taxon>
        <taxon>Neoteleostei</taxon>
        <taxon>Acanthomorphata</taxon>
        <taxon>Eupercaria</taxon>
        <taxon>Perciformes</taxon>
        <taxon>Notothenioidei</taxon>
        <taxon>Nototheniidae</taxon>
        <taxon>Dissostichus</taxon>
    </lineage>
</organism>
<dbReference type="AlphaFoldDB" id="A0A7J5YQF3"/>
<keyword evidence="2" id="KW-1185">Reference proteome</keyword>
<gene>
    <name evidence="1" type="ORF">F7725_012280</name>
</gene>
<name>A0A7J5YQF3_DISMA</name>
<dbReference type="EMBL" id="JAAKFY010000010">
    <property type="protein sequence ID" value="KAF3850508.1"/>
    <property type="molecule type" value="Genomic_DNA"/>
</dbReference>
<protein>
    <submittedName>
        <fullName evidence="1">Uncharacterized protein</fullName>
    </submittedName>
</protein>